<reference evidence="2" key="1">
    <citation type="submission" date="2020-07" db="EMBL/GenBank/DDBJ databases">
        <title>Multicomponent nature underlies the extraordinary mechanical properties of spider dragline silk.</title>
        <authorList>
            <person name="Kono N."/>
            <person name="Nakamura H."/>
            <person name="Mori M."/>
            <person name="Yoshida Y."/>
            <person name="Ohtoshi R."/>
            <person name="Malay A.D."/>
            <person name="Moran D.A.P."/>
            <person name="Tomita M."/>
            <person name="Numata K."/>
            <person name="Arakawa K."/>
        </authorList>
    </citation>
    <scope>NUCLEOTIDE SEQUENCE</scope>
</reference>
<protein>
    <submittedName>
        <fullName evidence="2">Uncharacterized protein</fullName>
    </submittedName>
</protein>
<proteinExistence type="predicted"/>
<keyword evidence="3" id="KW-1185">Reference proteome</keyword>
<evidence type="ECO:0000313" key="3">
    <source>
        <dbReference type="Proteomes" id="UP000887116"/>
    </source>
</evidence>
<organism evidence="2 3">
    <name type="scientific">Trichonephila clavata</name>
    <name type="common">Joro spider</name>
    <name type="synonym">Nephila clavata</name>
    <dbReference type="NCBI Taxonomy" id="2740835"/>
    <lineage>
        <taxon>Eukaryota</taxon>
        <taxon>Metazoa</taxon>
        <taxon>Ecdysozoa</taxon>
        <taxon>Arthropoda</taxon>
        <taxon>Chelicerata</taxon>
        <taxon>Arachnida</taxon>
        <taxon>Araneae</taxon>
        <taxon>Araneomorphae</taxon>
        <taxon>Entelegynae</taxon>
        <taxon>Araneoidea</taxon>
        <taxon>Nephilidae</taxon>
        <taxon>Trichonephila</taxon>
    </lineage>
</organism>
<dbReference type="Proteomes" id="UP000887116">
    <property type="component" value="Unassembled WGS sequence"/>
</dbReference>
<name>A0A8X6HT06_TRICU</name>
<accession>A0A8X6HT06</accession>
<evidence type="ECO:0000313" key="2">
    <source>
        <dbReference type="EMBL" id="GFR29582.1"/>
    </source>
</evidence>
<dbReference type="EMBL" id="BMAO01019279">
    <property type="protein sequence ID" value="GFR29582.1"/>
    <property type="molecule type" value="Genomic_DNA"/>
</dbReference>
<evidence type="ECO:0000256" key="1">
    <source>
        <dbReference type="SAM" id="MobiDB-lite"/>
    </source>
</evidence>
<comment type="caution">
    <text evidence="2">The sequence shown here is derived from an EMBL/GenBank/DDBJ whole genome shotgun (WGS) entry which is preliminary data.</text>
</comment>
<gene>
    <name evidence="2" type="ORF">TNCT_463231</name>
</gene>
<feature type="region of interest" description="Disordered" evidence="1">
    <location>
        <begin position="41"/>
        <end position="68"/>
    </location>
</feature>
<dbReference type="AlphaFoldDB" id="A0A8X6HT06"/>
<sequence>MKNNKFGKRFGASLRVGGLTTMCWRTILAGLAPDLATSSGLGRAPRSAMQGPIQAPPGATRQARLYTS</sequence>